<dbReference type="InterPro" id="IPR001387">
    <property type="entry name" value="Cro/C1-type_HTH"/>
</dbReference>
<evidence type="ECO:0000259" key="1">
    <source>
        <dbReference type="PROSITE" id="PS50943"/>
    </source>
</evidence>
<comment type="caution">
    <text evidence="2">The sequence shown here is derived from an EMBL/GenBank/DDBJ whole genome shotgun (WGS) entry which is preliminary data.</text>
</comment>
<dbReference type="InterPro" id="IPR010982">
    <property type="entry name" value="Lambda_DNA-bd_dom_sf"/>
</dbReference>
<dbReference type="CDD" id="cd00093">
    <property type="entry name" value="HTH_XRE"/>
    <property type="match status" value="1"/>
</dbReference>
<proteinExistence type="predicted"/>
<dbReference type="PROSITE" id="PS50943">
    <property type="entry name" value="HTH_CROC1"/>
    <property type="match status" value="1"/>
</dbReference>
<dbReference type="GO" id="GO:0003677">
    <property type="term" value="F:DNA binding"/>
    <property type="evidence" value="ECO:0007669"/>
    <property type="project" value="InterPro"/>
</dbReference>
<evidence type="ECO:0000313" key="3">
    <source>
        <dbReference type="Proteomes" id="UP000482209"/>
    </source>
</evidence>
<dbReference type="SUPFAM" id="SSF47413">
    <property type="entry name" value="lambda repressor-like DNA-binding domains"/>
    <property type="match status" value="1"/>
</dbReference>
<organism evidence="2 3">
    <name type="scientific">Velocimicrobium porci</name>
    <dbReference type="NCBI Taxonomy" id="2606634"/>
    <lineage>
        <taxon>Bacteria</taxon>
        <taxon>Bacillati</taxon>
        <taxon>Bacillota</taxon>
        <taxon>Clostridia</taxon>
        <taxon>Lachnospirales</taxon>
        <taxon>Lachnospiraceae</taxon>
        <taxon>Velocimicrobium</taxon>
    </lineage>
</organism>
<accession>A0A6L5Y0Y1</accession>
<feature type="domain" description="HTH cro/C1-type" evidence="1">
    <location>
        <begin position="13"/>
        <end position="66"/>
    </location>
</feature>
<dbReference type="RefSeq" id="WP_154520185.1">
    <property type="nucleotide sequence ID" value="NZ_VUMT01000030.1"/>
</dbReference>
<keyword evidence="3" id="KW-1185">Reference proteome</keyword>
<sequence>MYSSKFQTIGAVIYHLRTKKQISQGLLSKGLCSPSTLCRIELGEREPDKLLADALLQRLGTSPNRFDFFLDEEEFYFFNKREAIKLLIKTQQYHQAQKELSLYESQIKPLTSLQLQFIKKQKGLISWFLRKNDAISIKNLKEALYLTLPSYNISNLSKLFLTLEEISILYEICTIYRKIGKHTHSLFILAQLIPYLENEYIDEEEQAKLYNPLIFSAAYQYYMQGNYAHTLYLCKKGIVFSSKNGKLHYLPELLCLRALSQEKIYKSSLPLSIQYACLQDYFVAISLYSLYDQKPKATEIKNYIKEIYPWESIQSAMLFKNQEFLLI</sequence>
<evidence type="ECO:0000313" key="2">
    <source>
        <dbReference type="EMBL" id="MSS64800.1"/>
    </source>
</evidence>
<dbReference type="InterPro" id="IPR011990">
    <property type="entry name" value="TPR-like_helical_dom_sf"/>
</dbReference>
<dbReference type="Gene3D" id="1.25.40.10">
    <property type="entry name" value="Tetratricopeptide repeat domain"/>
    <property type="match status" value="1"/>
</dbReference>
<dbReference type="EMBL" id="VUMT01000030">
    <property type="protein sequence ID" value="MSS64800.1"/>
    <property type="molecule type" value="Genomic_DNA"/>
</dbReference>
<dbReference type="Proteomes" id="UP000482209">
    <property type="component" value="Unassembled WGS sequence"/>
</dbReference>
<name>A0A6L5Y0Y1_9FIRM</name>
<dbReference type="Pfam" id="PF01381">
    <property type="entry name" value="HTH_3"/>
    <property type="match status" value="1"/>
</dbReference>
<gene>
    <name evidence="2" type="ORF">FYJ58_13135</name>
</gene>
<protein>
    <submittedName>
        <fullName evidence="2">Helix-turn-helix transcriptional regulator</fullName>
    </submittedName>
</protein>
<reference evidence="2 3" key="1">
    <citation type="submission" date="2019-08" db="EMBL/GenBank/DDBJ databases">
        <title>In-depth cultivation of the pig gut microbiome towards novel bacterial diversity and tailored functional studies.</title>
        <authorList>
            <person name="Wylensek D."/>
            <person name="Hitch T.C.A."/>
            <person name="Clavel T."/>
        </authorList>
    </citation>
    <scope>NUCLEOTIDE SEQUENCE [LARGE SCALE GENOMIC DNA]</scope>
    <source>
        <strain evidence="2 3">WCA-693-APC-MOT-I</strain>
    </source>
</reference>
<dbReference type="AlphaFoldDB" id="A0A6L5Y0Y1"/>